<dbReference type="EMBL" id="RJSG01000006">
    <property type="protein sequence ID" value="RNL75369.1"/>
    <property type="molecule type" value="Genomic_DNA"/>
</dbReference>
<dbReference type="Proteomes" id="UP000277094">
    <property type="component" value="Unassembled WGS sequence"/>
</dbReference>
<accession>A0A3N0DI78</accession>
<gene>
    <name evidence="3" type="ORF">EFL95_18295</name>
</gene>
<evidence type="ECO:0000313" key="4">
    <source>
        <dbReference type="Proteomes" id="UP000277094"/>
    </source>
</evidence>
<keyword evidence="1" id="KW-1133">Transmembrane helix</keyword>
<reference evidence="3 4" key="1">
    <citation type="submission" date="2018-11" db="EMBL/GenBank/DDBJ databases">
        <authorList>
            <person name="Li F."/>
        </authorList>
    </citation>
    <scope>NUCLEOTIDE SEQUENCE [LARGE SCALE GENOMIC DNA]</scope>
    <source>
        <strain evidence="3 4">KIS18-7</strain>
    </source>
</reference>
<feature type="signal peptide" evidence="2">
    <location>
        <begin position="1"/>
        <end position="30"/>
    </location>
</feature>
<keyword evidence="2" id="KW-0732">Signal</keyword>
<name>A0A3N0DI78_9ACTN</name>
<keyword evidence="1" id="KW-0812">Transmembrane</keyword>
<dbReference type="AlphaFoldDB" id="A0A3N0DI78"/>
<evidence type="ECO:0000256" key="1">
    <source>
        <dbReference type="SAM" id="Phobius"/>
    </source>
</evidence>
<protein>
    <submittedName>
        <fullName evidence="3">DUF916 domain-containing protein</fullName>
    </submittedName>
</protein>
<comment type="caution">
    <text evidence="3">The sequence shown here is derived from an EMBL/GenBank/DDBJ whole genome shotgun (WGS) entry which is preliminary data.</text>
</comment>
<evidence type="ECO:0000256" key="2">
    <source>
        <dbReference type="SAM" id="SignalP"/>
    </source>
</evidence>
<keyword evidence="4" id="KW-1185">Reference proteome</keyword>
<sequence>MIVSRFNRSLLVLVVLVLAGLTLTVVPANAADSADSKIAWTVRTALSKYGSGRPKFTYTVKAGEQITDGIDINNTGPKKITLKLYAADGFTTGTGGFDILTPDKKSNGIGAWVKPAVARVTVAPGKQVQIPFTMTVPDNATPGDHVGGIVTVLDQKDPSGSGTVIHRRVGLRIETRVSGQVQSKLTIENLKLDYDGHNPLGTGHATISFTVHNTGNTVLGGLQKATIAGGLGVGSKTVKLPRLPQLLPGESWDTKATVDGVHAMLWVTGKVTVTPVFTDAAGSTASLNPVTASSRTVVSVWSFVLLIAFILGLIALVWLIIVVVKRLRRRSNEKVEAKVAAAVEERLQEKVNQ</sequence>
<keyword evidence="1" id="KW-0472">Membrane</keyword>
<dbReference type="OrthoDB" id="4336304at2"/>
<organism evidence="3 4">
    <name type="scientific">Nocardioides marmorisolisilvae</name>
    <dbReference type="NCBI Taxonomy" id="1542737"/>
    <lineage>
        <taxon>Bacteria</taxon>
        <taxon>Bacillati</taxon>
        <taxon>Actinomycetota</taxon>
        <taxon>Actinomycetes</taxon>
        <taxon>Propionibacteriales</taxon>
        <taxon>Nocardioidaceae</taxon>
        <taxon>Nocardioides</taxon>
    </lineage>
</organism>
<evidence type="ECO:0000313" key="3">
    <source>
        <dbReference type="EMBL" id="RNL75369.1"/>
    </source>
</evidence>
<feature type="chain" id="PRO_5018309404" evidence="2">
    <location>
        <begin position="31"/>
        <end position="353"/>
    </location>
</feature>
<proteinExistence type="predicted"/>
<feature type="transmembrane region" description="Helical" evidence="1">
    <location>
        <begin position="300"/>
        <end position="324"/>
    </location>
</feature>